<dbReference type="PANTHER" id="PTHR14136">
    <property type="entry name" value="BTB_POZ DOMAIN-CONTAINING PROTEIN KCTD9"/>
    <property type="match status" value="1"/>
</dbReference>
<dbReference type="Gene3D" id="2.160.20.80">
    <property type="entry name" value="E3 ubiquitin-protein ligase SopA"/>
    <property type="match status" value="1"/>
</dbReference>
<dbReference type="PANTHER" id="PTHR14136:SF17">
    <property type="entry name" value="BTB_POZ DOMAIN-CONTAINING PROTEIN KCTD9"/>
    <property type="match status" value="1"/>
</dbReference>
<dbReference type="SUPFAM" id="SSF141571">
    <property type="entry name" value="Pentapeptide repeat-like"/>
    <property type="match status" value="1"/>
</dbReference>
<evidence type="ECO:0000313" key="1">
    <source>
        <dbReference type="EMBL" id="CAI8055397.1"/>
    </source>
</evidence>
<dbReference type="Proteomes" id="UP001174909">
    <property type="component" value="Unassembled WGS sequence"/>
</dbReference>
<evidence type="ECO:0000313" key="2">
    <source>
        <dbReference type="Proteomes" id="UP001174909"/>
    </source>
</evidence>
<proteinExistence type="predicted"/>
<dbReference type="InterPro" id="IPR051082">
    <property type="entry name" value="Pentapeptide-BTB/POZ_domain"/>
</dbReference>
<dbReference type="AlphaFoldDB" id="A0AA35TWX4"/>
<gene>
    <name evidence="1" type="ORF">GBAR_LOCUS30255</name>
</gene>
<name>A0AA35TWX4_GEOBA</name>
<accession>A0AA35TWX4</accession>
<protein>
    <submittedName>
        <fullName evidence="1">Uncharacterized protein in mobD 3'region</fullName>
    </submittedName>
</protein>
<dbReference type="EMBL" id="CASHTH010004276">
    <property type="protein sequence ID" value="CAI8055397.1"/>
    <property type="molecule type" value="Genomic_DNA"/>
</dbReference>
<sequence length="214" mass="23628">MGVDRPAGVDAFLEASAPADVAQGVAPLCRSHVVTLLELSSSCSGRLNLSGRNLHSADLSGLNLLEVDLSGADLGHADLRNADLFGADLSGADLFRADLRGAFLVRCNLDGAFLLAVRLDEHTDLADVSWGRHNQSEWERLGMLDNARALYRQLFVWHRSRGYGDLAGVFLYRDWLCRTRQMREAVAQGWSWRRPWRVGRLGRDWIGGSPLANS</sequence>
<keyword evidence="2" id="KW-1185">Reference proteome</keyword>
<dbReference type="InterPro" id="IPR001646">
    <property type="entry name" value="5peptide_repeat"/>
</dbReference>
<dbReference type="Pfam" id="PF00805">
    <property type="entry name" value="Pentapeptide"/>
    <property type="match status" value="2"/>
</dbReference>
<reference evidence="1" key="1">
    <citation type="submission" date="2023-03" db="EMBL/GenBank/DDBJ databases">
        <authorList>
            <person name="Steffen K."/>
            <person name="Cardenas P."/>
        </authorList>
    </citation>
    <scope>NUCLEOTIDE SEQUENCE</scope>
</reference>
<comment type="caution">
    <text evidence="1">The sequence shown here is derived from an EMBL/GenBank/DDBJ whole genome shotgun (WGS) entry which is preliminary data.</text>
</comment>
<organism evidence="1 2">
    <name type="scientific">Geodia barretti</name>
    <name type="common">Barrett's horny sponge</name>
    <dbReference type="NCBI Taxonomy" id="519541"/>
    <lineage>
        <taxon>Eukaryota</taxon>
        <taxon>Metazoa</taxon>
        <taxon>Porifera</taxon>
        <taxon>Demospongiae</taxon>
        <taxon>Heteroscleromorpha</taxon>
        <taxon>Tetractinellida</taxon>
        <taxon>Astrophorina</taxon>
        <taxon>Geodiidae</taxon>
        <taxon>Geodia</taxon>
    </lineage>
</organism>